<accession>A0A0B2XDB4</accession>
<evidence type="ECO:0000313" key="2">
    <source>
        <dbReference type="EMBL" id="KHO10710.1"/>
    </source>
</evidence>
<gene>
    <name evidence="2" type="ORF">MAA_11668</name>
</gene>
<evidence type="ECO:0000313" key="3">
    <source>
        <dbReference type="Proteomes" id="UP000002498"/>
    </source>
</evidence>
<sequence length="97" mass="10424">MGEVSTSQRRKPVRHPQPSGSQKGSSGVNKSISITAAAIFGANGAPERRMSAEEMDDAEDTDGQLSVSDERDSGSELEPESDRKSMELSEELLGDVW</sequence>
<feature type="compositionally biased region" description="Acidic residues" evidence="1">
    <location>
        <begin position="53"/>
        <end position="62"/>
    </location>
</feature>
<dbReference type="AlphaFoldDB" id="A0A0B2XDB4"/>
<dbReference type="KEGG" id="maj:MAA_11668"/>
<dbReference type="GeneID" id="23633116"/>
<dbReference type="EMBL" id="ADNJ02000013">
    <property type="protein sequence ID" value="KHO10710.1"/>
    <property type="molecule type" value="Genomic_DNA"/>
</dbReference>
<comment type="caution">
    <text evidence="2">The sequence shown here is derived from an EMBL/GenBank/DDBJ whole genome shotgun (WGS) entry which is preliminary data.</text>
</comment>
<protein>
    <submittedName>
        <fullName evidence="2">Uncharacterized protein</fullName>
    </submittedName>
</protein>
<dbReference type="RefSeq" id="XP_011410885.1">
    <property type="nucleotide sequence ID" value="XM_011412583.1"/>
</dbReference>
<reference evidence="2 3" key="1">
    <citation type="journal article" date="2011" name="PLoS Genet.">
        <title>Genome sequencing and comparative transcriptomics of the model entomopathogenic fungi Metarhizium anisopliae and M. acridum.</title>
        <authorList>
            <person name="Gao Q."/>
            <person name="Jin K."/>
            <person name="Ying S.H."/>
            <person name="Zhang Y."/>
            <person name="Xiao G."/>
            <person name="Shang Y."/>
            <person name="Duan Z."/>
            <person name="Hu X."/>
            <person name="Xie X.Q."/>
            <person name="Zhou G."/>
            <person name="Peng G."/>
            <person name="Luo Z."/>
            <person name="Huang W."/>
            <person name="Wang B."/>
            <person name="Fang W."/>
            <person name="Wang S."/>
            <person name="Zhong Y."/>
            <person name="Ma L.J."/>
            <person name="St Leger R.J."/>
            <person name="Zhao G.P."/>
            <person name="Pei Y."/>
            <person name="Feng M.G."/>
            <person name="Xia Y."/>
            <person name="Wang C."/>
        </authorList>
    </citation>
    <scope>NUCLEOTIDE SEQUENCE [LARGE SCALE GENOMIC DNA]</scope>
    <source>
        <strain evidence="3">ARSEF 23 / ATCC MYA-3075</strain>
    </source>
</reference>
<organism evidence="2 3">
    <name type="scientific">Metarhizium robertsii (strain ARSEF 23 / ATCC MYA-3075)</name>
    <name type="common">Metarhizium anisopliae (strain ARSEF 23)</name>
    <dbReference type="NCBI Taxonomy" id="655844"/>
    <lineage>
        <taxon>Eukaryota</taxon>
        <taxon>Fungi</taxon>
        <taxon>Dikarya</taxon>
        <taxon>Ascomycota</taxon>
        <taxon>Pezizomycotina</taxon>
        <taxon>Sordariomycetes</taxon>
        <taxon>Hypocreomycetidae</taxon>
        <taxon>Hypocreales</taxon>
        <taxon>Clavicipitaceae</taxon>
        <taxon>Metarhizium</taxon>
    </lineage>
</organism>
<feature type="compositionally biased region" description="Acidic residues" evidence="1">
    <location>
        <begin position="88"/>
        <end position="97"/>
    </location>
</feature>
<dbReference type="Proteomes" id="UP000002498">
    <property type="component" value="Unassembled WGS sequence"/>
</dbReference>
<proteinExistence type="predicted"/>
<dbReference type="HOGENOM" id="CLU_2347158_0_0_1"/>
<name>A0A0B2XDB4_METRA</name>
<keyword evidence="3" id="KW-1185">Reference proteome</keyword>
<feature type="compositionally biased region" description="Basic and acidic residues" evidence="1">
    <location>
        <begin position="68"/>
        <end position="87"/>
    </location>
</feature>
<feature type="region of interest" description="Disordered" evidence="1">
    <location>
        <begin position="1"/>
        <end position="97"/>
    </location>
</feature>
<evidence type="ECO:0000256" key="1">
    <source>
        <dbReference type="SAM" id="MobiDB-lite"/>
    </source>
</evidence>
<feature type="compositionally biased region" description="Low complexity" evidence="1">
    <location>
        <begin position="16"/>
        <end position="27"/>
    </location>
</feature>
<reference evidence="2 3" key="2">
    <citation type="journal article" date="2014" name="Proc. Natl. Acad. Sci. U.S.A.">
        <title>Trajectory and genomic determinants of fungal-pathogen speciation and host adaptation.</title>
        <authorList>
            <person name="Hu X."/>
            <person name="Xiao G."/>
            <person name="Zheng P."/>
            <person name="Shang Y."/>
            <person name="Su Y."/>
            <person name="Zhang X."/>
            <person name="Liu X."/>
            <person name="Zhan S."/>
            <person name="St Leger R.J."/>
            <person name="Wang C."/>
        </authorList>
    </citation>
    <scope>GENOME REANNOTATION</scope>
    <source>
        <strain evidence="3">ARSEF 23 / ATCC MYA-3075</strain>
    </source>
</reference>